<evidence type="ECO:0000313" key="4">
    <source>
        <dbReference type="Proteomes" id="UP000070598"/>
    </source>
</evidence>
<feature type="domain" description="SnoaL-like" evidence="1">
    <location>
        <begin position="21"/>
        <end position="139"/>
    </location>
</feature>
<evidence type="ECO:0000313" key="2">
    <source>
        <dbReference type="EMBL" id="KWX04543.1"/>
    </source>
</evidence>
<organism evidence="3 4">
    <name type="scientific">Carbonactinospora thermoautotrophica</name>
    <dbReference type="NCBI Taxonomy" id="1469144"/>
    <lineage>
        <taxon>Bacteria</taxon>
        <taxon>Bacillati</taxon>
        <taxon>Actinomycetota</taxon>
        <taxon>Actinomycetes</taxon>
        <taxon>Kitasatosporales</taxon>
        <taxon>Carbonactinosporaceae</taxon>
        <taxon>Carbonactinospora</taxon>
    </lineage>
</organism>
<dbReference type="EMBL" id="JYIJ01000015">
    <property type="protein sequence ID" value="KWX04543.1"/>
    <property type="molecule type" value="Genomic_DNA"/>
</dbReference>
<dbReference type="SUPFAM" id="SSF54427">
    <property type="entry name" value="NTF2-like"/>
    <property type="match status" value="1"/>
</dbReference>
<accession>A0A132N473</accession>
<dbReference type="InterPro" id="IPR032710">
    <property type="entry name" value="NTF2-like_dom_sf"/>
</dbReference>
<evidence type="ECO:0000259" key="1">
    <source>
        <dbReference type="Pfam" id="PF12680"/>
    </source>
</evidence>
<reference evidence="4" key="2">
    <citation type="submission" date="2015-02" db="EMBL/GenBank/DDBJ databases">
        <title>Physiological reanalysis, assessment of diazotrophy, and genome sequences of multiple isolates of Streptomyces thermoautotrophicus.</title>
        <authorList>
            <person name="MacKellar D.C."/>
            <person name="Lieber L."/>
            <person name="Norman J."/>
            <person name="Bolger A."/>
            <person name="Tobin C."/>
            <person name="Murray J.W."/>
            <person name="Friesen M."/>
            <person name="Prell J."/>
        </authorList>
    </citation>
    <scope>NUCLEOTIDE SEQUENCE [LARGE SCALE GENOMIC DNA]</scope>
    <source>
        <strain evidence="4">UBT1</strain>
    </source>
</reference>
<dbReference type="Proteomes" id="UP000070659">
    <property type="component" value="Unassembled WGS sequence"/>
</dbReference>
<gene>
    <name evidence="2" type="ORF">TH66_06985</name>
    <name evidence="3" type="ORF">TR74_24050</name>
</gene>
<evidence type="ECO:0000313" key="3">
    <source>
        <dbReference type="EMBL" id="KWX04938.1"/>
    </source>
</evidence>
<dbReference type="AlphaFoldDB" id="A0A132N473"/>
<proteinExistence type="predicted"/>
<name>A0A132N473_9ACTN</name>
<sequence length="161" mass="18342">MSTAAENTTRTSRAELAKSAVIAFFDAYRAHDVERMVDLCTDNANFRYVPFEVWMRQRVVYGDGKVRTVGKAIWTTLIDTFPDLSNVVHSVRADEEGNVAVQVDINGTQAKDFGVIACRGEYFNLPHLFLFRVTDEGLIDDIVAYWDNVDWKQQLGWLEVD</sequence>
<dbReference type="EMBL" id="JYIK01001121">
    <property type="protein sequence ID" value="KWX04938.1"/>
    <property type="molecule type" value="Genomic_DNA"/>
</dbReference>
<dbReference type="PATRIC" id="fig|1469144.8.peg.3755"/>
<protein>
    <recommendedName>
        <fullName evidence="1">SnoaL-like domain-containing protein</fullName>
    </recommendedName>
</protein>
<comment type="caution">
    <text evidence="3">The sequence shown here is derived from an EMBL/GenBank/DDBJ whole genome shotgun (WGS) entry which is preliminary data.</text>
</comment>
<reference evidence="3 5" key="1">
    <citation type="submission" date="2015-02" db="EMBL/GenBank/DDBJ databases">
        <title>Physiological reanalysis, assessment of diazotrophy, and genome sequences of multiple isolates of Streptomyces thermoautotrophicus.</title>
        <authorList>
            <person name="MacKellar D.C."/>
            <person name="Lieber L."/>
            <person name="Norman J."/>
            <person name="Bolger A."/>
            <person name="Tobin C."/>
            <person name="Murray J.W."/>
            <person name="Prell J."/>
        </authorList>
    </citation>
    <scope>NUCLEOTIDE SEQUENCE [LARGE SCALE GENOMIC DNA]</scope>
    <source>
        <strain evidence="3 5">UBT1</strain>
    </source>
</reference>
<dbReference type="Proteomes" id="UP000070598">
    <property type="component" value="Unassembled WGS sequence"/>
</dbReference>
<evidence type="ECO:0000313" key="5">
    <source>
        <dbReference type="Proteomes" id="UP000070659"/>
    </source>
</evidence>
<dbReference type="Gene3D" id="3.10.450.50">
    <property type="match status" value="1"/>
</dbReference>
<dbReference type="InterPro" id="IPR037401">
    <property type="entry name" value="SnoaL-like"/>
</dbReference>
<dbReference type="Pfam" id="PF12680">
    <property type="entry name" value="SnoaL_2"/>
    <property type="match status" value="1"/>
</dbReference>